<dbReference type="PROSITE" id="PS50932">
    <property type="entry name" value="HTH_LACI_2"/>
    <property type="match status" value="1"/>
</dbReference>
<evidence type="ECO:0000313" key="6">
    <source>
        <dbReference type="Proteomes" id="UP000028984"/>
    </source>
</evidence>
<evidence type="ECO:0000313" key="5">
    <source>
        <dbReference type="EMBL" id="KFI88338.1"/>
    </source>
</evidence>
<keyword evidence="2" id="KW-0238">DNA-binding</keyword>
<dbReference type="SMART" id="SM00354">
    <property type="entry name" value="HTH_LACI"/>
    <property type="match status" value="1"/>
</dbReference>
<proteinExistence type="predicted"/>
<dbReference type="Pfam" id="PF13377">
    <property type="entry name" value="Peripla_BP_3"/>
    <property type="match status" value="1"/>
</dbReference>
<dbReference type="EMBL" id="JGZK01000001">
    <property type="protein sequence ID" value="KFI88338.1"/>
    <property type="molecule type" value="Genomic_DNA"/>
</dbReference>
<keyword evidence="3" id="KW-0804">Transcription</keyword>
<dbReference type="GO" id="GO:0000976">
    <property type="term" value="F:transcription cis-regulatory region binding"/>
    <property type="evidence" value="ECO:0007669"/>
    <property type="project" value="TreeGrafter"/>
</dbReference>
<evidence type="ECO:0000256" key="2">
    <source>
        <dbReference type="ARBA" id="ARBA00023125"/>
    </source>
</evidence>
<dbReference type="Proteomes" id="UP000028984">
    <property type="component" value="Unassembled WGS sequence"/>
</dbReference>
<dbReference type="RefSeq" id="WP_044089341.1">
    <property type="nucleotide sequence ID" value="NZ_JDUW01000008.1"/>
</dbReference>
<gene>
    <name evidence="5" type="ORF">BREU_0448</name>
</gene>
<dbReference type="SUPFAM" id="SSF47413">
    <property type="entry name" value="lambda repressor-like DNA-binding domains"/>
    <property type="match status" value="1"/>
</dbReference>
<dbReference type="PANTHER" id="PTHR30146">
    <property type="entry name" value="LACI-RELATED TRANSCRIPTIONAL REPRESSOR"/>
    <property type="match status" value="1"/>
</dbReference>
<feature type="domain" description="HTH lacI-type" evidence="4">
    <location>
        <begin position="5"/>
        <end position="60"/>
    </location>
</feature>
<protein>
    <submittedName>
        <fullName evidence="5">LacI-type transcriptional regulator</fullName>
    </submittedName>
</protein>
<dbReference type="AlphaFoldDB" id="A0A087CYI8"/>
<evidence type="ECO:0000256" key="3">
    <source>
        <dbReference type="ARBA" id="ARBA00023163"/>
    </source>
</evidence>
<organism evidence="5 6">
    <name type="scientific">Bifidobacterium reuteri DSM 23975</name>
    <dbReference type="NCBI Taxonomy" id="1437610"/>
    <lineage>
        <taxon>Bacteria</taxon>
        <taxon>Bacillati</taxon>
        <taxon>Actinomycetota</taxon>
        <taxon>Actinomycetes</taxon>
        <taxon>Bifidobacteriales</taxon>
        <taxon>Bifidobacteriaceae</taxon>
        <taxon>Bifidobacterium</taxon>
    </lineage>
</organism>
<dbReference type="InterPro" id="IPR010982">
    <property type="entry name" value="Lambda_DNA-bd_dom_sf"/>
</dbReference>
<accession>A0A087CYI8</accession>
<name>A0A087CYI8_9BIFI</name>
<evidence type="ECO:0000259" key="4">
    <source>
        <dbReference type="PROSITE" id="PS50932"/>
    </source>
</evidence>
<dbReference type="SUPFAM" id="SSF53822">
    <property type="entry name" value="Periplasmic binding protein-like I"/>
    <property type="match status" value="1"/>
</dbReference>
<comment type="caution">
    <text evidence="5">The sequence shown here is derived from an EMBL/GenBank/DDBJ whole genome shotgun (WGS) entry which is preliminary data.</text>
</comment>
<dbReference type="PANTHER" id="PTHR30146:SF109">
    <property type="entry name" value="HTH-TYPE TRANSCRIPTIONAL REGULATOR GALS"/>
    <property type="match status" value="1"/>
</dbReference>
<reference evidence="5 6" key="1">
    <citation type="submission" date="2014-03" db="EMBL/GenBank/DDBJ databases">
        <title>Genomics of Bifidobacteria.</title>
        <authorList>
            <person name="Ventura M."/>
            <person name="Milani C."/>
            <person name="Lugli G.A."/>
        </authorList>
    </citation>
    <scope>NUCLEOTIDE SEQUENCE [LARGE SCALE GENOMIC DNA]</scope>
    <source>
        <strain evidence="5 6">DSM 23975</strain>
    </source>
</reference>
<dbReference type="InterPro" id="IPR028082">
    <property type="entry name" value="Peripla_BP_I"/>
</dbReference>
<dbReference type="OrthoDB" id="3467214at2"/>
<dbReference type="Pfam" id="PF00356">
    <property type="entry name" value="LacI"/>
    <property type="match status" value="1"/>
</dbReference>
<dbReference type="InterPro" id="IPR046335">
    <property type="entry name" value="LacI/GalR-like_sensor"/>
</dbReference>
<dbReference type="Gene3D" id="1.10.260.40">
    <property type="entry name" value="lambda repressor-like DNA-binding domains"/>
    <property type="match status" value="1"/>
</dbReference>
<evidence type="ECO:0000256" key="1">
    <source>
        <dbReference type="ARBA" id="ARBA00023015"/>
    </source>
</evidence>
<keyword evidence="6" id="KW-1185">Reference proteome</keyword>
<dbReference type="InterPro" id="IPR000843">
    <property type="entry name" value="HTH_LacI"/>
</dbReference>
<dbReference type="CDD" id="cd01392">
    <property type="entry name" value="HTH_LacI"/>
    <property type="match status" value="1"/>
</dbReference>
<dbReference type="eggNOG" id="COG1609">
    <property type="taxonomic scope" value="Bacteria"/>
</dbReference>
<dbReference type="PROSITE" id="PS00356">
    <property type="entry name" value="HTH_LACI_1"/>
    <property type="match status" value="1"/>
</dbReference>
<sequence>MSRKPTLADVARLANVSVATASKALNNTDRVSASTQRDVIEAAKQLGYSKSNKLHHATRRSGLIGLITSDYNGRFALPLLTGAENTLGASNHAALLMSSHGRPALEKSHIDRLAAHGVDGLIVVGDTTNSRPPLDPRTTMGLPVIYAYDPSRDPRDCSIICDNIGAGAQAIEYLLSIGRRYIAIIAGPEDFQAAKDRVLGAQRTFILYDFQPVAILFDAWSEEWGERAARLLVERYPHLDAIYCLSDEIARGAARGLLAIGKRIPRDVAIIGHDNWFVFASNAHPTLTTFDNNITMLGKTAAQFILDALAGRPHHGVTTIECPMIVRESTEAKRRTALESTGRVYERQIS</sequence>
<dbReference type="STRING" id="1437610.BREU_0448"/>
<dbReference type="GO" id="GO:0003700">
    <property type="term" value="F:DNA-binding transcription factor activity"/>
    <property type="evidence" value="ECO:0007669"/>
    <property type="project" value="TreeGrafter"/>
</dbReference>
<dbReference type="Gene3D" id="3.40.50.2300">
    <property type="match status" value="2"/>
</dbReference>
<keyword evidence="1" id="KW-0805">Transcription regulation</keyword>